<evidence type="ECO:0000256" key="1">
    <source>
        <dbReference type="SAM" id="MobiDB-lite"/>
    </source>
</evidence>
<name>A0A7D9LDM2_PARCT</name>
<accession>A0A7D9LDM2</accession>
<reference evidence="2" key="1">
    <citation type="submission" date="2020-04" db="EMBL/GenBank/DDBJ databases">
        <authorList>
            <person name="Alioto T."/>
            <person name="Alioto T."/>
            <person name="Gomez Garrido J."/>
        </authorList>
    </citation>
    <scope>NUCLEOTIDE SEQUENCE</scope>
    <source>
        <strain evidence="2">A484AB</strain>
    </source>
</reference>
<organism evidence="2 3">
    <name type="scientific">Paramuricea clavata</name>
    <name type="common">Red gorgonian</name>
    <name type="synonym">Violescent sea-whip</name>
    <dbReference type="NCBI Taxonomy" id="317549"/>
    <lineage>
        <taxon>Eukaryota</taxon>
        <taxon>Metazoa</taxon>
        <taxon>Cnidaria</taxon>
        <taxon>Anthozoa</taxon>
        <taxon>Octocorallia</taxon>
        <taxon>Malacalcyonacea</taxon>
        <taxon>Plexauridae</taxon>
        <taxon>Paramuricea</taxon>
    </lineage>
</organism>
<evidence type="ECO:0000313" key="3">
    <source>
        <dbReference type="Proteomes" id="UP001152795"/>
    </source>
</evidence>
<sequence length="224" mass="25811">MLIPAVKTLICWDAVEKYFLIKQPRIMSKEKKEASLKNNERGIVKDPSCLNPLLQKEPQGMQAVQQTTRKLPQIITEELPLPTDEWRVYQAQDIPENWYILGCKEDGTEYESRPLLAEISSPKEHYRITALQNSCKASEGSRRKKVDKKEAKKKTLEEKDSSIVQEQLQEEEELQNAESLCSEASTRLQNAIKERDMNEMLVVQGLMDVASKKMESARRKLENC</sequence>
<protein>
    <submittedName>
        <fullName evidence="2">Uncharacterized protein</fullName>
    </submittedName>
</protein>
<dbReference type="Proteomes" id="UP001152795">
    <property type="component" value="Unassembled WGS sequence"/>
</dbReference>
<comment type="caution">
    <text evidence="2">The sequence shown here is derived from an EMBL/GenBank/DDBJ whole genome shotgun (WGS) entry which is preliminary data.</text>
</comment>
<evidence type="ECO:0000313" key="2">
    <source>
        <dbReference type="EMBL" id="CAB4028421.1"/>
    </source>
</evidence>
<gene>
    <name evidence="2" type="ORF">PACLA_8A073031</name>
</gene>
<proteinExistence type="predicted"/>
<dbReference type="EMBL" id="CACRXK020015479">
    <property type="protein sequence ID" value="CAB4028421.1"/>
    <property type="molecule type" value="Genomic_DNA"/>
</dbReference>
<dbReference type="AlphaFoldDB" id="A0A7D9LDM2"/>
<keyword evidence="3" id="KW-1185">Reference proteome</keyword>
<feature type="region of interest" description="Disordered" evidence="1">
    <location>
        <begin position="132"/>
        <end position="153"/>
    </location>
</feature>